<dbReference type="AlphaFoldDB" id="U4UUV3"/>
<accession>U4UUV3</accession>
<evidence type="ECO:0000313" key="2">
    <source>
        <dbReference type="Proteomes" id="UP000030742"/>
    </source>
</evidence>
<gene>
    <name evidence="1" type="ORF">D910_11236</name>
</gene>
<dbReference type="Gene3D" id="1.10.287.40">
    <property type="entry name" value="Serine-tRNA synthetase, tRNA binding domain"/>
    <property type="match status" value="1"/>
</dbReference>
<dbReference type="InterPro" id="IPR045864">
    <property type="entry name" value="aa-tRNA-synth_II/BPL/LPL"/>
</dbReference>
<dbReference type="GO" id="GO:0005524">
    <property type="term" value="F:ATP binding"/>
    <property type="evidence" value="ECO:0007669"/>
    <property type="project" value="InterPro"/>
</dbReference>
<dbReference type="PIRSF" id="PIRSF001529">
    <property type="entry name" value="Ser-tRNA-synth_IIa"/>
    <property type="match status" value="1"/>
</dbReference>
<proteinExistence type="predicted"/>
<dbReference type="Proteomes" id="UP000030742">
    <property type="component" value="Unassembled WGS sequence"/>
</dbReference>
<dbReference type="InterPro" id="IPR002317">
    <property type="entry name" value="Ser-tRNA-ligase_type_1"/>
</dbReference>
<dbReference type="EMBL" id="KB632375">
    <property type="protein sequence ID" value="ERL93950.1"/>
    <property type="molecule type" value="Genomic_DNA"/>
</dbReference>
<dbReference type="SUPFAM" id="SSF46589">
    <property type="entry name" value="tRNA-binding arm"/>
    <property type="match status" value="1"/>
</dbReference>
<dbReference type="PANTHER" id="PTHR11778">
    <property type="entry name" value="SERYL-TRNA SYNTHETASE"/>
    <property type="match status" value="1"/>
</dbReference>
<dbReference type="GO" id="GO:0006434">
    <property type="term" value="P:seryl-tRNA aminoacylation"/>
    <property type="evidence" value="ECO:0007669"/>
    <property type="project" value="InterPro"/>
</dbReference>
<dbReference type="InterPro" id="IPR042103">
    <property type="entry name" value="SerRS_1_N_sf"/>
</dbReference>
<dbReference type="GO" id="GO:0004828">
    <property type="term" value="F:serine-tRNA ligase activity"/>
    <property type="evidence" value="ECO:0007669"/>
    <property type="project" value="InterPro"/>
</dbReference>
<reference evidence="1 2" key="1">
    <citation type="journal article" date="2013" name="Genome Biol.">
        <title>Draft genome of the mountain pine beetle, Dendroctonus ponderosae Hopkins, a major forest pest.</title>
        <authorList>
            <person name="Keeling C.I."/>
            <person name="Yuen M.M."/>
            <person name="Liao N.Y."/>
            <person name="Docking T.R."/>
            <person name="Chan S.K."/>
            <person name="Taylor G.A."/>
            <person name="Palmquist D.L."/>
            <person name="Jackman S.D."/>
            <person name="Nguyen A."/>
            <person name="Li M."/>
            <person name="Henderson H."/>
            <person name="Janes J.K."/>
            <person name="Zhao Y."/>
            <person name="Pandoh P."/>
            <person name="Moore R."/>
            <person name="Sperling F.A."/>
            <person name="Huber D.P."/>
            <person name="Birol I."/>
            <person name="Jones S.J."/>
            <person name="Bohlmann J."/>
        </authorList>
    </citation>
    <scope>NUCLEOTIDE SEQUENCE</scope>
</reference>
<evidence type="ECO:0000313" key="1">
    <source>
        <dbReference type="EMBL" id="ERL93950.1"/>
    </source>
</evidence>
<dbReference type="Gene3D" id="3.30.930.10">
    <property type="entry name" value="Bira Bifunctional Protein, Domain 2"/>
    <property type="match status" value="1"/>
</dbReference>
<dbReference type="SUPFAM" id="SSF55681">
    <property type="entry name" value="Class II aaRS and biotin synthetases"/>
    <property type="match status" value="1"/>
</dbReference>
<dbReference type="STRING" id="77166.U4UUV3"/>
<organism evidence="1 2">
    <name type="scientific">Dendroctonus ponderosae</name>
    <name type="common">Mountain pine beetle</name>
    <dbReference type="NCBI Taxonomy" id="77166"/>
    <lineage>
        <taxon>Eukaryota</taxon>
        <taxon>Metazoa</taxon>
        <taxon>Ecdysozoa</taxon>
        <taxon>Arthropoda</taxon>
        <taxon>Hexapoda</taxon>
        <taxon>Insecta</taxon>
        <taxon>Pterygota</taxon>
        <taxon>Neoptera</taxon>
        <taxon>Endopterygota</taxon>
        <taxon>Coleoptera</taxon>
        <taxon>Polyphaga</taxon>
        <taxon>Cucujiformia</taxon>
        <taxon>Curculionidae</taxon>
        <taxon>Scolytinae</taxon>
        <taxon>Dendroctonus</taxon>
    </lineage>
</organism>
<sequence>MLNKYKIISKAVRHFSSALYITGDKAMTNFVVLTPVIDFEKQIEHKENLIENIKARQLPIDINAVEEQWNFFQDIEHKKKALEQTRTGISQRMSYLIKQENDFPSSKELDKLKLHLKIVKDDLKHLRTMRYSVEEAAALQVLNLPNVLHPKTPENEELEVYRYLEINDSKTENHLTLGNQKGYFKFLNNFSCYLTSDAALFERSLQNYFNGELVKLNYLQFSNSDLVKSVVVEGCGGNPFAGSDVLTLEDIHCVNKEGLNRLHLVGGSSFYSFMAYFTKHFLQPTHFPIKAFCVGRKYQTVDPSSIQNLFNLNQSSEIGLFRATNNSEVFEHVLEDLLSLYKPLGYHFRVALLPANKLNIAESLRISIQMFSNHLQTYIEVGYVSFYEDFISKRLLLNWNQNGVRKFSYLTGGSLVNIHKVIGCVVENNSLDSKPLINAFLSKYVF</sequence>
<dbReference type="InterPro" id="IPR010978">
    <property type="entry name" value="tRNA-bd_arm"/>
</dbReference>
<protein>
    <recommendedName>
        <fullName evidence="3">Serine--tRNA synthetase-like protein Slimp</fullName>
    </recommendedName>
</protein>
<name>U4UUV3_DENPD</name>
<evidence type="ECO:0008006" key="3">
    <source>
        <dbReference type="Google" id="ProtNLM"/>
    </source>
</evidence>